<organism evidence="1 2">
    <name type="scientific">Streptomyces hydrogenans</name>
    <dbReference type="NCBI Taxonomy" id="1873719"/>
    <lineage>
        <taxon>Bacteria</taxon>
        <taxon>Bacillati</taxon>
        <taxon>Actinomycetota</taxon>
        <taxon>Actinomycetes</taxon>
        <taxon>Kitasatosporales</taxon>
        <taxon>Streptomycetaceae</taxon>
        <taxon>Streptomyces</taxon>
    </lineage>
</organism>
<gene>
    <name evidence="1" type="ORF">Shyd_30430</name>
</gene>
<name>A0ABQ3P9I4_9ACTN</name>
<keyword evidence="2" id="KW-1185">Reference proteome</keyword>
<sequence length="156" mass="16895">MAHDDRSLPPHELWAALSWEARERVDAHVVRRARLRATREVLDAGVLPRPGLYACLELVHVREEILADRLVPPPPRDADTLTAGARALGRPVVALELEWDWDSWGTVLVLSAVDGAGERTCLAQWQGVPWDGPLAVAADVAGRLGAELRGPGADGP</sequence>
<dbReference type="RefSeq" id="WP_190222419.1">
    <property type="nucleotide sequence ID" value="NZ_BNBS01000014.1"/>
</dbReference>
<proteinExistence type="predicted"/>
<evidence type="ECO:0000313" key="2">
    <source>
        <dbReference type="Proteomes" id="UP001052739"/>
    </source>
</evidence>
<accession>A0ABQ3P9I4</accession>
<dbReference type="Proteomes" id="UP001052739">
    <property type="component" value="Unassembled WGS sequence"/>
</dbReference>
<protein>
    <submittedName>
        <fullName evidence="1">Uncharacterized protein</fullName>
    </submittedName>
</protein>
<comment type="caution">
    <text evidence="1">The sequence shown here is derived from an EMBL/GenBank/DDBJ whole genome shotgun (WGS) entry which is preliminary data.</text>
</comment>
<dbReference type="EMBL" id="BNDW01000019">
    <property type="protein sequence ID" value="GHI21672.1"/>
    <property type="molecule type" value="Genomic_DNA"/>
</dbReference>
<reference evidence="1" key="1">
    <citation type="submission" date="2024-05" db="EMBL/GenBank/DDBJ databases">
        <title>Whole genome shotgun sequence of Streptomyces hydrogenans NBRC 13475.</title>
        <authorList>
            <person name="Komaki H."/>
            <person name="Tamura T."/>
        </authorList>
    </citation>
    <scope>NUCLEOTIDE SEQUENCE</scope>
    <source>
        <strain evidence="1">NBRC 13475</strain>
    </source>
</reference>
<evidence type="ECO:0000313" key="1">
    <source>
        <dbReference type="EMBL" id="GHI21672.1"/>
    </source>
</evidence>